<dbReference type="GO" id="GO:0005737">
    <property type="term" value="C:cytoplasm"/>
    <property type="evidence" value="ECO:0007669"/>
    <property type="project" value="TreeGrafter"/>
</dbReference>
<keyword evidence="3 7" id="KW-0547">Nucleotide-binding</keyword>
<protein>
    <submittedName>
        <fullName evidence="10">Uncharacterized protein</fullName>
    </submittedName>
</protein>
<dbReference type="Pfam" id="PF00503">
    <property type="entry name" value="G-alpha"/>
    <property type="match status" value="1"/>
</dbReference>
<feature type="binding site" evidence="7">
    <location>
        <begin position="50"/>
        <end position="55"/>
    </location>
    <ligand>
        <name>GTP</name>
        <dbReference type="ChEBI" id="CHEBI:37565"/>
    </ligand>
</feature>
<dbReference type="PANTHER" id="PTHR10218:SF302">
    <property type="entry name" value="GUANINE NUCLEOTIDE-BINDING PROTEIN ALPHA-5 SUBUNIT"/>
    <property type="match status" value="1"/>
</dbReference>
<dbReference type="PANTHER" id="PTHR10218">
    <property type="entry name" value="GTP-BINDING PROTEIN ALPHA SUBUNIT"/>
    <property type="match status" value="1"/>
</dbReference>
<dbReference type="AlphaFoldDB" id="A0A0H5R152"/>
<organism evidence="10">
    <name type="scientific">Spongospora subterranea</name>
    <dbReference type="NCBI Taxonomy" id="70186"/>
    <lineage>
        <taxon>Eukaryota</taxon>
        <taxon>Sar</taxon>
        <taxon>Rhizaria</taxon>
        <taxon>Endomyxa</taxon>
        <taxon>Phytomyxea</taxon>
        <taxon>Plasmodiophorida</taxon>
        <taxon>Plasmodiophoridae</taxon>
        <taxon>Spongospora</taxon>
    </lineage>
</organism>
<evidence type="ECO:0000313" key="10">
    <source>
        <dbReference type="EMBL" id="CRZ01524.1"/>
    </source>
</evidence>
<evidence type="ECO:0000256" key="3">
    <source>
        <dbReference type="ARBA" id="ARBA00022741"/>
    </source>
</evidence>
<evidence type="ECO:0000256" key="9">
    <source>
        <dbReference type="SAM" id="MobiDB-lite"/>
    </source>
</evidence>
<keyword evidence="5 7" id="KW-0342">GTP-binding</keyword>
<feature type="binding site" evidence="8">
    <location>
        <position position="54"/>
    </location>
    <ligand>
        <name>Mg(2+)</name>
        <dbReference type="ChEBI" id="CHEBI:18420"/>
    </ligand>
</feature>
<dbReference type="Gene3D" id="3.40.50.300">
    <property type="entry name" value="P-loop containing nucleotide triphosphate hydrolases"/>
    <property type="match status" value="1"/>
</dbReference>
<dbReference type="InterPro" id="IPR001019">
    <property type="entry name" value="Gprotein_alpha_su"/>
</dbReference>
<dbReference type="FunFam" id="1.10.400.10:FF:000007">
    <property type="entry name" value="Guanine nucleotide-binding protein subunit alpha"/>
    <property type="match status" value="1"/>
</dbReference>
<dbReference type="GO" id="GO:0031683">
    <property type="term" value="F:G-protein beta/gamma-subunit complex binding"/>
    <property type="evidence" value="ECO:0007669"/>
    <property type="project" value="InterPro"/>
</dbReference>
<feature type="binding site" evidence="7">
    <location>
        <begin position="157"/>
        <end position="158"/>
    </location>
    <ligand>
        <name>GTP</name>
        <dbReference type="ChEBI" id="CHEBI:37565"/>
    </ligand>
</feature>
<dbReference type="CDD" id="cd00066">
    <property type="entry name" value="G-alpha"/>
    <property type="match status" value="1"/>
</dbReference>
<dbReference type="GO" id="GO:0007188">
    <property type="term" value="P:adenylate cyclase-modulating G protein-coupled receptor signaling pathway"/>
    <property type="evidence" value="ECO:0007669"/>
    <property type="project" value="TreeGrafter"/>
</dbReference>
<feature type="region of interest" description="Disordered" evidence="9">
    <location>
        <begin position="1"/>
        <end position="29"/>
    </location>
</feature>
<dbReference type="PRINTS" id="PR00318">
    <property type="entry name" value="GPROTEINA"/>
</dbReference>
<keyword evidence="6" id="KW-0807">Transducer</keyword>
<feature type="binding site" evidence="7">
    <location>
        <begin position="276"/>
        <end position="279"/>
    </location>
    <ligand>
        <name>GTP</name>
        <dbReference type="ChEBI" id="CHEBI:37565"/>
    </ligand>
</feature>
<dbReference type="GO" id="GO:0032502">
    <property type="term" value="P:developmental process"/>
    <property type="evidence" value="ECO:0007669"/>
    <property type="project" value="UniProtKB-ARBA"/>
</dbReference>
<dbReference type="Gene3D" id="1.10.400.10">
    <property type="entry name" value="GI Alpha 1, domain 2-like"/>
    <property type="match status" value="1"/>
</dbReference>
<feature type="binding site" evidence="8">
    <location>
        <position position="188"/>
    </location>
    <ligand>
        <name>Mg(2+)</name>
        <dbReference type="ChEBI" id="CHEBI:18420"/>
    </ligand>
</feature>
<dbReference type="InterPro" id="IPR011025">
    <property type="entry name" value="GproteinA_insert"/>
</dbReference>
<dbReference type="PROSITE" id="PS51882">
    <property type="entry name" value="G_ALPHA"/>
    <property type="match status" value="1"/>
</dbReference>
<dbReference type="SUPFAM" id="SSF47895">
    <property type="entry name" value="Transducin (alpha subunit), insertion domain"/>
    <property type="match status" value="1"/>
</dbReference>
<comment type="subunit">
    <text evidence="1">G proteins are composed of 3 units; alpha, beta and gamma. The alpha chain contains the guanine nucleotide binding site.</text>
</comment>
<keyword evidence="2 8" id="KW-0479">Metal-binding</keyword>
<reference evidence="10" key="1">
    <citation type="submission" date="2015-04" db="EMBL/GenBank/DDBJ databases">
        <title>The genome sequence of the plant pathogenic Rhizarian Plasmodiophora brassicae reveals insights in its biotrophic life cycle and the origin of chitin synthesis.</title>
        <authorList>
            <person name="Schwelm A."/>
            <person name="Fogelqvist J."/>
            <person name="Knaust A."/>
            <person name="Julke S."/>
            <person name="Lilja T."/>
            <person name="Dhandapani V."/>
            <person name="Bonilla-Rosso G."/>
            <person name="Karlsson M."/>
            <person name="Shevchenko A."/>
            <person name="Choi S.R."/>
            <person name="Kim H.G."/>
            <person name="Park J.Y."/>
            <person name="Lim Y.P."/>
            <person name="Ludwig-Muller J."/>
            <person name="Dixelius C."/>
        </authorList>
    </citation>
    <scope>NUCLEOTIDE SEQUENCE</scope>
    <source>
        <tissue evidence="10">Potato root galls</tissue>
    </source>
</reference>
<feature type="compositionally biased region" description="Basic and acidic residues" evidence="9">
    <location>
        <begin position="12"/>
        <end position="28"/>
    </location>
</feature>
<feature type="binding site" evidence="7">
    <location>
        <begin position="182"/>
        <end position="188"/>
    </location>
    <ligand>
        <name>GTP</name>
        <dbReference type="ChEBI" id="CHEBI:37565"/>
    </ligand>
</feature>
<feature type="compositionally biased region" description="Polar residues" evidence="9">
    <location>
        <begin position="1"/>
        <end position="11"/>
    </location>
</feature>
<evidence type="ECO:0000256" key="4">
    <source>
        <dbReference type="ARBA" id="ARBA00022842"/>
    </source>
</evidence>
<feature type="binding site" evidence="7">
    <location>
        <begin position="207"/>
        <end position="211"/>
    </location>
    <ligand>
        <name>GTP</name>
        <dbReference type="ChEBI" id="CHEBI:37565"/>
    </ligand>
</feature>
<sequence>MGACMSQGSSENKTKDNNEKMASKKIEEQNMEEQIAEQAIKKLLLLGAGESGKSTLFKQMITLYGKGYSEEDRKSYTHIVYNNTISAMKILVKYSEELDAELDTRVRPEAVTAKTFIDQCKTEIDIDPAVAEHIKMLWADKGIQNAYDNRAKFQLPDSAQYFFDRISVVSQPNYIPDEQDVLRSRVRTTGIVETEFIIESNRFKMFDVGGQRNERKKWIHCFENVTAVIFVAAMSEYDQVLYEDETTNRMTEALNLFDEICNSRWFRETSMILFLNKRDLFAEKIKKVQLSVCFPEFTGTNDFETASAFLEEMFRGKNQTPEKEVYSHVTCATDTNNIAHVFNAVKDIIIRKSLREGGLM</sequence>
<dbReference type="SMART" id="SM00275">
    <property type="entry name" value="G_alpha"/>
    <property type="match status" value="1"/>
</dbReference>
<proteinExistence type="predicted"/>
<dbReference type="GO" id="GO:0003924">
    <property type="term" value="F:GTPase activity"/>
    <property type="evidence" value="ECO:0007669"/>
    <property type="project" value="InterPro"/>
</dbReference>
<dbReference type="EMBL" id="HACM01001082">
    <property type="protein sequence ID" value="CRZ01524.1"/>
    <property type="molecule type" value="Transcribed_RNA"/>
</dbReference>
<name>A0A0H5R152_9EUKA</name>
<evidence type="ECO:0000256" key="1">
    <source>
        <dbReference type="ARBA" id="ARBA00011356"/>
    </source>
</evidence>
<dbReference type="GO" id="GO:0005525">
    <property type="term" value="F:GTP binding"/>
    <property type="evidence" value="ECO:0007669"/>
    <property type="project" value="UniProtKB-KW"/>
</dbReference>
<evidence type="ECO:0000256" key="6">
    <source>
        <dbReference type="ARBA" id="ARBA00023224"/>
    </source>
</evidence>
<evidence type="ECO:0000256" key="5">
    <source>
        <dbReference type="ARBA" id="ARBA00023134"/>
    </source>
</evidence>
<keyword evidence="4 8" id="KW-0460">Magnesium</keyword>
<dbReference type="SUPFAM" id="SSF52540">
    <property type="entry name" value="P-loop containing nucleoside triphosphate hydrolases"/>
    <property type="match status" value="1"/>
</dbReference>
<dbReference type="GO" id="GO:0005834">
    <property type="term" value="C:heterotrimeric G-protein complex"/>
    <property type="evidence" value="ECO:0007669"/>
    <property type="project" value="TreeGrafter"/>
</dbReference>
<accession>A0A0H5R152</accession>
<dbReference type="InterPro" id="IPR027417">
    <property type="entry name" value="P-loop_NTPase"/>
</dbReference>
<feature type="binding site" evidence="7">
    <location>
        <position position="332"/>
    </location>
    <ligand>
        <name>GTP</name>
        <dbReference type="ChEBI" id="CHEBI:37565"/>
    </ligand>
</feature>
<evidence type="ECO:0000256" key="7">
    <source>
        <dbReference type="PIRSR" id="PIRSR601019-1"/>
    </source>
</evidence>
<evidence type="ECO:0000256" key="8">
    <source>
        <dbReference type="PIRSR" id="PIRSR601019-2"/>
    </source>
</evidence>
<dbReference type="GO" id="GO:0046872">
    <property type="term" value="F:metal ion binding"/>
    <property type="evidence" value="ECO:0007669"/>
    <property type="project" value="UniProtKB-KW"/>
</dbReference>
<dbReference type="FunFam" id="3.40.50.300:FF:002307">
    <property type="entry name" value="Guanine nucleotide-binding protein G(k) subunit alpha"/>
    <property type="match status" value="1"/>
</dbReference>
<evidence type="ECO:0000256" key="2">
    <source>
        <dbReference type="ARBA" id="ARBA00022723"/>
    </source>
</evidence>
<dbReference type="GO" id="GO:0001664">
    <property type="term" value="F:G protein-coupled receptor binding"/>
    <property type="evidence" value="ECO:0007669"/>
    <property type="project" value="TreeGrafter"/>
</dbReference>